<name>A0A926KKQ4_9BACL</name>
<dbReference type="AlphaFoldDB" id="A0A926KKQ4"/>
<organism evidence="1 2">
    <name type="scientific">Paenibacillus sedimenti</name>
    <dbReference type="NCBI Taxonomy" id="2770274"/>
    <lineage>
        <taxon>Bacteria</taxon>
        <taxon>Bacillati</taxon>
        <taxon>Bacillota</taxon>
        <taxon>Bacilli</taxon>
        <taxon>Bacillales</taxon>
        <taxon>Paenibacillaceae</taxon>
        <taxon>Paenibacillus</taxon>
    </lineage>
</organism>
<dbReference type="Pfam" id="PF10722">
    <property type="entry name" value="YbjN"/>
    <property type="match status" value="1"/>
</dbReference>
<dbReference type="Proteomes" id="UP000650466">
    <property type="component" value="Unassembled WGS sequence"/>
</dbReference>
<gene>
    <name evidence="1" type="ORF">ICC18_04880</name>
</gene>
<evidence type="ECO:0000313" key="2">
    <source>
        <dbReference type="Proteomes" id="UP000650466"/>
    </source>
</evidence>
<evidence type="ECO:0000313" key="1">
    <source>
        <dbReference type="EMBL" id="MBD0379440.1"/>
    </source>
</evidence>
<keyword evidence="2" id="KW-1185">Reference proteome</keyword>
<proteinExistence type="predicted"/>
<protein>
    <submittedName>
        <fullName evidence="1">YbjN domain-containing protein</fullName>
    </submittedName>
</protein>
<comment type="caution">
    <text evidence="1">The sequence shown here is derived from an EMBL/GenBank/DDBJ whole genome shotgun (WGS) entry which is preliminary data.</text>
</comment>
<dbReference type="InterPro" id="IPR019660">
    <property type="entry name" value="Put_sensory_transdc_reg_YbjN"/>
</dbReference>
<reference evidence="1" key="1">
    <citation type="submission" date="2020-09" db="EMBL/GenBank/DDBJ databases">
        <title>Draft Genome Sequence of Paenibacillus sp. WST5.</title>
        <authorList>
            <person name="Bao Z."/>
        </authorList>
    </citation>
    <scope>NUCLEOTIDE SEQUENCE</scope>
    <source>
        <strain evidence="1">WST5</strain>
    </source>
</reference>
<sequence>MQKKVGNGHMLQDHVHKRHMEQLKLLKDILDETGLPTNLLEKSEAIPLHVLMAGFQEDKKGRDRFLHFSFLPLDEEETAAIHLLQIYSTLPFHLKEERRDAAAAVLLEINTRLPIGHFGINEQNELHYRYVYSVSAANLFDSEEILDILSLFVYMCDMFAEPVELVASGEADAGEVLQSIR</sequence>
<dbReference type="RefSeq" id="WP_188173266.1">
    <property type="nucleotide sequence ID" value="NZ_JACVVD010000002.1"/>
</dbReference>
<accession>A0A926KKQ4</accession>
<dbReference type="EMBL" id="JACVVD010000002">
    <property type="protein sequence ID" value="MBD0379440.1"/>
    <property type="molecule type" value="Genomic_DNA"/>
</dbReference>